<comment type="caution">
    <text evidence="3">The sequence shown here is derived from an EMBL/GenBank/DDBJ whole genome shotgun (WGS) entry which is preliminary data.</text>
</comment>
<dbReference type="InterPro" id="IPR000834">
    <property type="entry name" value="Peptidase_M14"/>
</dbReference>
<dbReference type="GO" id="GO:0004181">
    <property type="term" value="F:metallocarboxypeptidase activity"/>
    <property type="evidence" value="ECO:0007669"/>
    <property type="project" value="InterPro"/>
</dbReference>
<dbReference type="GO" id="GO:0008270">
    <property type="term" value="F:zinc ion binding"/>
    <property type="evidence" value="ECO:0007669"/>
    <property type="project" value="InterPro"/>
</dbReference>
<dbReference type="SUPFAM" id="SSF53187">
    <property type="entry name" value="Zn-dependent exopeptidases"/>
    <property type="match status" value="1"/>
</dbReference>
<dbReference type="Gene3D" id="3.40.630.10">
    <property type="entry name" value="Zn peptidases"/>
    <property type="match status" value="1"/>
</dbReference>
<reference evidence="3" key="1">
    <citation type="submission" date="2019-08" db="EMBL/GenBank/DDBJ databases">
        <authorList>
            <person name="Kucharzyk K."/>
            <person name="Murdoch R.W."/>
            <person name="Higgins S."/>
            <person name="Loffler F."/>
        </authorList>
    </citation>
    <scope>NUCLEOTIDE SEQUENCE</scope>
</reference>
<sequence length="342" mass="39469">MLTITSNNNNKEPKKVIWIHGRSHPSESPASWHLEGMIEQLLNNSEYSKALRENCIFYIVPFINPDGVYGGYSRSIANGVNIEINWDRPDSLTMPEVKVLKKTLENVLSKNNIDVFLNMHSQIANSVTYWIHDAKSTTPDFFRKQVLFSNLTINGNPYYKSEHQSFSAIAPRYAEGWIWNKVGEKSMALTFETPYTYYNENPTGEWVSIENLYELAKHSLYAISDYLLLNAHERVVVDNPIVSKQKLSLNNDSKIMFIGDNYIQSSKDNAKITYQTPVLKQGNYEVYKWIAGECKEISKNGENIWQKCDEINIRRDKKVKYRIKLENSGDKADALLFVRKSN</sequence>
<accession>A0A645E665</accession>
<dbReference type="Pfam" id="PF00246">
    <property type="entry name" value="Peptidase_M14"/>
    <property type="match status" value="1"/>
</dbReference>
<evidence type="ECO:0000259" key="2">
    <source>
        <dbReference type="PROSITE" id="PS52035"/>
    </source>
</evidence>
<dbReference type="GO" id="GO:0006508">
    <property type="term" value="P:proteolysis"/>
    <property type="evidence" value="ECO:0007669"/>
    <property type="project" value="InterPro"/>
</dbReference>
<proteinExistence type="predicted"/>
<dbReference type="AlphaFoldDB" id="A0A645E665"/>
<feature type="domain" description="Peptidase M14" evidence="2">
    <location>
        <begin position="1"/>
        <end position="227"/>
    </location>
</feature>
<dbReference type="PANTHER" id="PTHR12756">
    <property type="entry name" value="CYTOSOLIC CARBOXYPEPTIDASE"/>
    <property type="match status" value="1"/>
</dbReference>
<organism evidence="3">
    <name type="scientific">bioreactor metagenome</name>
    <dbReference type="NCBI Taxonomy" id="1076179"/>
    <lineage>
        <taxon>unclassified sequences</taxon>
        <taxon>metagenomes</taxon>
        <taxon>ecological metagenomes</taxon>
    </lineage>
</organism>
<dbReference type="PANTHER" id="PTHR12756:SF11">
    <property type="entry name" value="CYTOSOLIC CARBOXYPEPTIDASE 1"/>
    <property type="match status" value="1"/>
</dbReference>
<gene>
    <name evidence="3" type="ORF">SDC9_143451</name>
</gene>
<comment type="cofactor">
    <cofactor evidence="1">
        <name>Zn(2+)</name>
        <dbReference type="ChEBI" id="CHEBI:29105"/>
    </cofactor>
</comment>
<evidence type="ECO:0000256" key="1">
    <source>
        <dbReference type="ARBA" id="ARBA00001947"/>
    </source>
</evidence>
<protein>
    <recommendedName>
        <fullName evidence="2">Peptidase M14 domain-containing protein</fullName>
    </recommendedName>
</protein>
<dbReference type="InterPro" id="IPR050821">
    <property type="entry name" value="Cytosolic_carboxypeptidase"/>
</dbReference>
<dbReference type="EMBL" id="VSSQ01042681">
    <property type="protein sequence ID" value="MPM96293.1"/>
    <property type="molecule type" value="Genomic_DNA"/>
</dbReference>
<evidence type="ECO:0000313" key="3">
    <source>
        <dbReference type="EMBL" id="MPM96293.1"/>
    </source>
</evidence>
<dbReference type="PROSITE" id="PS52035">
    <property type="entry name" value="PEPTIDASE_M14"/>
    <property type="match status" value="1"/>
</dbReference>
<name>A0A645E665_9ZZZZ</name>